<keyword evidence="1 3" id="KW-0812">Transmembrane</keyword>
<feature type="domain" description="Chlorhexidine efflux transporter" evidence="2">
    <location>
        <begin position="73"/>
        <end position="134"/>
    </location>
</feature>
<evidence type="ECO:0000313" key="4">
    <source>
        <dbReference type="Proteomes" id="UP000317178"/>
    </source>
</evidence>
<proteinExistence type="predicted"/>
<dbReference type="AlphaFoldDB" id="A0A518CS31"/>
<dbReference type="RefSeq" id="WP_144997884.1">
    <property type="nucleotide sequence ID" value="NZ_CP036281.1"/>
</dbReference>
<feature type="domain" description="Chlorhexidine efflux transporter" evidence="2">
    <location>
        <begin position="2"/>
        <end position="65"/>
    </location>
</feature>
<feature type="transmembrane region" description="Helical" evidence="1">
    <location>
        <begin position="108"/>
        <end position="128"/>
    </location>
</feature>
<reference evidence="3 4" key="1">
    <citation type="submission" date="2019-02" db="EMBL/GenBank/DDBJ databases">
        <title>Deep-cultivation of Planctomycetes and their phenomic and genomic characterization uncovers novel biology.</title>
        <authorList>
            <person name="Wiegand S."/>
            <person name="Jogler M."/>
            <person name="Boedeker C."/>
            <person name="Pinto D."/>
            <person name="Vollmers J."/>
            <person name="Rivas-Marin E."/>
            <person name="Kohn T."/>
            <person name="Peeters S.H."/>
            <person name="Heuer A."/>
            <person name="Rast P."/>
            <person name="Oberbeckmann S."/>
            <person name="Bunk B."/>
            <person name="Jeske O."/>
            <person name="Meyerdierks A."/>
            <person name="Storesund J.E."/>
            <person name="Kallscheuer N."/>
            <person name="Luecker S."/>
            <person name="Lage O.M."/>
            <person name="Pohl T."/>
            <person name="Merkel B.J."/>
            <person name="Hornburger P."/>
            <person name="Mueller R.-W."/>
            <person name="Bruemmer F."/>
            <person name="Labrenz M."/>
            <person name="Spormann A.M."/>
            <person name="Op den Camp H."/>
            <person name="Overmann J."/>
            <person name="Amann R."/>
            <person name="Jetten M.S.M."/>
            <person name="Mascher T."/>
            <person name="Medema M.H."/>
            <person name="Devos D.P."/>
            <person name="Kaster A.-K."/>
            <person name="Ovreas L."/>
            <person name="Rohde M."/>
            <person name="Galperin M.Y."/>
            <person name="Jogler C."/>
        </authorList>
    </citation>
    <scope>NUCLEOTIDE SEQUENCE [LARGE SCALE GENOMIC DNA]</scope>
    <source>
        <strain evidence="3 4">Pla110</strain>
    </source>
</reference>
<accession>A0A518CS31</accession>
<evidence type="ECO:0000313" key="3">
    <source>
        <dbReference type="EMBL" id="QDU82037.1"/>
    </source>
</evidence>
<dbReference type="EMBL" id="CP036281">
    <property type="protein sequence ID" value="QDU82037.1"/>
    <property type="molecule type" value="Genomic_DNA"/>
</dbReference>
<keyword evidence="1" id="KW-0472">Membrane</keyword>
<organism evidence="3 4">
    <name type="scientific">Polystyrenella longa</name>
    <dbReference type="NCBI Taxonomy" id="2528007"/>
    <lineage>
        <taxon>Bacteria</taxon>
        <taxon>Pseudomonadati</taxon>
        <taxon>Planctomycetota</taxon>
        <taxon>Planctomycetia</taxon>
        <taxon>Planctomycetales</taxon>
        <taxon>Planctomycetaceae</taxon>
        <taxon>Polystyrenella</taxon>
    </lineage>
</organism>
<dbReference type="NCBIfam" id="NF033664">
    <property type="entry name" value="PACE_transport"/>
    <property type="match status" value="1"/>
</dbReference>
<keyword evidence="1" id="KW-1133">Transmembrane helix</keyword>
<feature type="transmembrane region" description="Helical" evidence="1">
    <location>
        <begin position="78"/>
        <end position="102"/>
    </location>
</feature>
<dbReference type="Proteomes" id="UP000317178">
    <property type="component" value="Chromosome"/>
</dbReference>
<feature type="transmembrane region" description="Helical" evidence="1">
    <location>
        <begin position="36"/>
        <end position="58"/>
    </location>
</feature>
<gene>
    <name evidence="3" type="ORF">Pla110_37920</name>
</gene>
<evidence type="ECO:0000256" key="1">
    <source>
        <dbReference type="SAM" id="Phobius"/>
    </source>
</evidence>
<dbReference type="InterPro" id="IPR007896">
    <property type="entry name" value="BTP_bacteria"/>
</dbReference>
<feature type="transmembrane region" description="Helical" evidence="1">
    <location>
        <begin position="12"/>
        <end position="30"/>
    </location>
</feature>
<protein>
    <submittedName>
        <fullName evidence="3">Bacterial Transmembrane Pair family protein</fullName>
    </submittedName>
</protein>
<dbReference type="KEGG" id="plon:Pla110_37920"/>
<dbReference type="InterPro" id="IPR058208">
    <property type="entry name" value="PACE"/>
</dbReference>
<keyword evidence="4" id="KW-1185">Reference proteome</keyword>
<name>A0A518CS31_9PLAN</name>
<sequence>MRDTKDRIRHAILFEIIGLLIVTPLGAWAFEMPLHHAGIVGVINATIAMLWNYVYNFLFDHAMLRIYKNVRKSPSIRVLHAVLFEAGLLAILIPVIAWHLGITLQESFVLEASFSVFFLVYAFVYNWVYDVIFPIPMPEETVS</sequence>
<dbReference type="OrthoDB" id="1631120at2"/>
<dbReference type="Pfam" id="PF05232">
    <property type="entry name" value="BTP"/>
    <property type="match status" value="2"/>
</dbReference>
<evidence type="ECO:0000259" key="2">
    <source>
        <dbReference type="Pfam" id="PF05232"/>
    </source>
</evidence>